<reference evidence="2" key="1">
    <citation type="submission" date="2022-11" db="UniProtKB">
        <authorList>
            <consortium name="WormBaseParasite"/>
        </authorList>
    </citation>
    <scope>IDENTIFICATION</scope>
</reference>
<name>A0A914DFF7_9BILA</name>
<protein>
    <submittedName>
        <fullName evidence="2">Uncharacterized protein</fullName>
    </submittedName>
</protein>
<sequence>IFMNNSNRAELLIDVQDVIGKTDITVDKSCLIDKNTVCRRVTHATRVSASGNQLIRSCTTTD</sequence>
<dbReference type="WBParaSite" id="ACRNAN_scaffold235.g22610.t1">
    <property type="protein sequence ID" value="ACRNAN_scaffold235.g22610.t1"/>
    <property type="gene ID" value="ACRNAN_scaffold235.g22610"/>
</dbReference>
<dbReference type="Proteomes" id="UP000887540">
    <property type="component" value="Unplaced"/>
</dbReference>
<keyword evidence="1" id="KW-1185">Reference proteome</keyword>
<proteinExistence type="predicted"/>
<evidence type="ECO:0000313" key="1">
    <source>
        <dbReference type="Proteomes" id="UP000887540"/>
    </source>
</evidence>
<accession>A0A914DFF7</accession>
<evidence type="ECO:0000313" key="2">
    <source>
        <dbReference type="WBParaSite" id="ACRNAN_scaffold235.g22610.t1"/>
    </source>
</evidence>
<dbReference type="AlphaFoldDB" id="A0A914DFF7"/>
<organism evidence="1 2">
    <name type="scientific">Acrobeloides nanus</name>
    <dbReference type="NCBI Taxonomy" id="290746"/>
    <lineage>
        <taxon>Eukaryota</taxon>
        <taxon>Metazoa</taxon>
        <taxon>Ecdysozoa</taxon>
        <taxon>Nematoda</taxon>
        <taxon>Chromadorea</taxon>
        <taxon>Rhabditida</taxon>
        <taxon>Tylenchina</taxon>
        <taxon>Cephalobomorpha</taxon>
        <taxon>Cephaloboidea</taxon>
        <taxon>Cephalobidae</taxon>
        <taxon>Acrobeloides</taxon>
    </lineage>
</organism>